<accession>A0ABT5IHR2</accession>
<dbReference type="SMART" id="SM00558">
    <property type="entry name" value="JmjC"/>
    <property type="match status" value="1"/>
</dbReference>
<organism evidence="2 3">
    <name type="scientific">Asticcacaulis currens</name>
    <dbReference type="NCBI Taxonomy" id="2984210"/>
    <lineage>
        <taxon>Bacteria</taxon>
        <taxon>Pseudomonadati</taxon>
        <taxon>Pseudomonadota</taxon>
        <taxon>Alphaproteobacteria</taxon>
        <taxon>Caulobacterales</taxon>
        <taxon>Caulobacteraceae</taxon>
        <taxon>Asticcacaulis</taxon>
    </lineage>
</organism>
<dbReference type="PANTHER" id="PTHR12461">
    <property type="entry name" value="HYPOXIA-INDUCIBLE FACTOR 1 ALPHA INHIBITOR-RELATED"/>
    <property type="match status" value="1"/>
</dbReference>
<feature type="domain" description="JmjC" evidence="1">
    <location>
        <begin position="106"/>
        <end position="271"/>
    </location>
</feature>
<proteinExistence type="predicted"/>
<evidence type="ECO:0000313" key="3">
    <source>
        <dbReference type="Proteomes" id="UP001216595"/>
    </source>
</evidence>
<reference evidence="2 3" key="1">
    <citation type="submission" date="2023-01" db="EMBL/GenBank/DDBJ databases">
        <title>Novel species of the genus Asticcacaulis isolated from rivers.</title>
        <authorList>
            <person name="Lu H."/>
        </authorList>
    </citation>
    <scope>NUCLEOTIDE SEQUENCE [LARGE SCALE GENOMIC DNA]</scope>
    <source>
        <strain evidence="2 3">DXS10W</strain>
    </source>
</reference>
<dbReference type="PROSITE" id="PS51184">
    <property type="entry name" value="JMJC"/>
    <property type="match status" value="1"/>
</dbReference>
<dbReference type="SUPFAM" id="SSF51197">
    <property type="entry name" value="Clavaminate synthase-like"/>
    <property type="match status" value="1"/>
</dbReference>
<name>A0ABT5IHR2_9CAUL</name>
<dbReference type="InterPro" id="IPR003347">
    <property type="entry name" value="JmjC_dom"/>
</dbReference>
<evidence type="ECO:0000259" key="1">
    <source>
        <dbReference type="PROSITE" id="PS51184"/>
    </source>
</evidence>
<dbReference type="Pfam" id="PF13621">
    <property type="entry name" value="Cupin_8"/>
    <property type="match status" value="1"/>
</dbReference>
<dbReference type="InterPro" id="IPR041667">
    <property type="entry name" value="Cupin_8"/>
</dbReference>
<dbReference type="Gene3D" id="2.60.120.650">
    <property type="entry name" value="Cupin"/>
    <property type="match status" value="1"/>
</dbReference>
<sequence>MSREVEAIERADETTMRTRIRQASAPFVVRGLVAHWPAVQRAQEGVTALATYLQGLDNGRPAGVLTASAHLKGRFGYTPDLEALNFSRAQQTLSEVVATLIRLSGHPMPPGLYLQSAPARDHAPDFAAQNPMPLLPPEIGPRLWIGNATRAALHNDHDLNLACLVAGQRHFLLFPPEQVANLYIGPLGHTPSGRPIGIADLDTPDFETYPRLKQAFVHAQSVTLAPGDVLFIPRYWWHQVTAEGPFGMLANFWWGSYANPLEDPAVVFNQALAAMAGLSAADRAYWREMFRLHIADPQPDTFAHLPPESRQMNEAERRSLLSGIEGVMRRHFGPPQP</sequence>
<dbReference type="EMBL" id="JAQQKW010000011">
    <property type="protein sequence ID" value="MDC7695730.1"/>
    <property type="molecule type" value="Genomic_DNA"/>
</dbReference>
<evidence type="ECO:0000313" key="2">
    <source>
        <dbReference type="EMBL" id="MDC7695730.1"/>
    </source>
</evidence>
<keyword evidence="3" id="KW-1185">Reference proteome</keyword>
<dbReference type="RefSeq" id="WP_272742390.1">
    <property type="nucleotide sequence ID" value="NZ_JAQQKW010000011.1"/>
</dbReference>
<dbReference type="PANTHER" id="PTHR12461:SF105">
    <property type="entry name" value="HYPOXIA-INDUCIBLE FACTOR 1-ALPHA INHIBITOR"/>
    <property type="match status" value="1"/>
</dbReference>
<dbReference type="Proteomes" id="UP001216595">
    <property type="component" value="Unassembled WGS sequence"/>
</dbReference>
<protein>
    <submittedName>
        <fullName evidence="2">Cupin-like domain-containing protein</fullName>
    </submittedName>
</protein>
<comment type="caution">
    <text evidence="2">The sequence shown here is derived from an EMBL/GenBank/DDBJ whole genome shotgun (WGS) entry which is preliminary data.</text>
</comment>
<gene>
    <name evidence="2" type="ORF">PQU94_15745</name>
</gene>